<keyword evidence="2" id="KW-1185">Reference proteome</keyword>
<reference evidence="1 2" key="1">
    <citation type="journal article" date="2022" name="Plant J.">
        <title>Chromosome-level genome of Camellia lanceoleosa provides a valuable resource for understanding genome evolution and self-incompatibility.</title>
        <authorList>
            <person name="Gong W."/>
            <person name="Xiao S."/>
            <person name="Wang L."/>
            <person name="Liao Z."/>
            <person name="Chang Y."/>
            <person name="Mo W."/>
            <person name="Hu G."/>
            <person name="Li W."/>
            <person name="Zhao G."/>
            <person name="Zhu H."/>
            <person name="Hu X."/>
            <person name="Ji K."/>
            <person name="Xiang X."/>
            <person name="Song Q."/>
            <person name="Yuan D."/>
            <person name="Jin S."/>
            <person name="Zhang L."/>
        </authorList>
    </citation>
    <scope>NUCLEOTIDE SEQUENCE [LARGE SCALE GENOMIC DNA]</scope>
    <source>
        <strain evidence="1">SQ_2022a</strain>
    </source>
</reference>
<name>A0ACC0GQV5_9ERIC</name>
<dbReference type="EMBL" id="CM045766">
    <property type="protein sequence ID" value="KAI8003389.1"/>
    <property type="molecule type" value="Genomic_DNA"/>
</dbReference>
<gene>
    <name evidence="1" type="ORF">LOK49_LG08G01233</name>
</gene>
<organism evidence="1 2">
    <name type="scientific">Camellia lanceoleosa</name>
    <dbReference type="NCBI Taxonomy" id="1840588"/>
    <lineage>
        <taxon>Eukaryota</taxon>
        <taxon>Viridiplantae</taxon>
        <taxon>Streptophyta</taxon>
        <taxon>Embryophyta</taxon>
        <taxon>Tracheophyta</taxon>
        <taxon>Spermatophyta</taxon>
        <taxon>Magnoliopsida</taxon>
        <taxon>eudicotyledons</taxon>
        <taxon>Gunneridae</taxon>
        <taxon>Pentapetalae</taxon>
        <taxon>asterids</taxon>
        <taxon>Ericales</taxon>
        <taxon>Theaceae</taxon>
        <taxon>Camellia</taxon>
    </lineage>
</organism>
<dbReference type="Proteomes" id="UP001060215">
    <property type="component" value="Chromosome 9"/>
</dbReference>
<evidence type="ECO:0000313" key="2">
    <source>
        <dbReference type="Proteomes" id="UP001060215"/>
    </source>
</evidence>
<proteinExistence type="predicted"/>
<comment type="caution">
    <text evidence="1">The sequence shown here is derived from an EMBL/GenBank/DDBJ whole genome shotgun (WGS) entry which is preliminary data.</text>
</comment>
<sequence>MQQYNEVELSAVGMAIFFILFYLQLEVATTVRSTMTISPPPTPTPNPNPCYDLYPAAAGRSYPVYRFPKVWCKHFEAARKGDPRVITATDAVHTAGKRGKQKGPEEMKQKRSYKRLVSCVRNYINAKNRRYYLDEKAKKRLVYGMEICSFTS</sequence>
<accession>A0ACC0GQV5</accession>
<protein>
    <submittedName>
        <fullName evidence="1">Uncharacterized protein</fullName>
    </submittedName>
</protein>
<evidence type="ECO:0000313" key="1">
    <source>
        <dbReference type="EMBL" id="KAI8003389.1"/>
    </source>
</evidence>